<comment type="catalytic activity">
    <reaction evidence="4">
        <text>[glutaredoxin]-dithiol + arsenate + glutathione + H(+) = glutathionyl-S-S-[glutaredoxin] + arsenite + H2O</text>
        <dbReference type="Rhea" id="RHEA:22016"/>
        <dbReference type="Rhea" id="RHEA-COMP:10729"/>
        <dbReference type="Rhea" id="RHEA-COMP:17668"/>
        <dbReference type="ChEBI" id="CHEBI:15377"/>
        <dbReference type="ChEBI" id="CHEBI:15378"/>
        <dbReference type="ChEBI" id="CHEBI:29242"/>
        <dbReference type="ChEBI" id="CHEBI:29950"/>
        <dbReference type="ChEBI" id="CHEBI:48597"/>
        <dbReference type="ChEBI" id="CHEBI:57925"/>
        <dbReference type="ChEBI" id="CHEBI:146199"/>
        <dbReference type="EC" id="1.20.4.1"/>
    </reaction>
</comment>
<dbReference type="InterPro" id="IPR006659">
    <property type="entry name" value="Arsenate_reductase"/>
</dbReference>
<sequence>MPSENRADKQYLYHNPRCSKSRAALALLEERNIAAEVVHYLDTPPTLEALQELFAKLGEDSVRSMMRVKDDLYRELGLDNEALGNDDLLRAIAEHPALLERPIFVSGNRAAVGRPLENIEALLSV</sequence>
<accession>A0ABY7RI83</accession>
<dbReference type="GO" id="GO:0008794">
    <property type="term" value="F:arsenate reductase (glutaredoxin) activity"/>
    <property type="evidence" value="ECO:0007669"/>
    <property type="project" value="UniProtKB-EC"/>
</dbReference>
<dbReference type="NCBIfam" id="TIGR00014">
    <property type="entry name" value="arsC"/>
    <property type="match status" value="1"/>
</dbReference>
<organism evidence="5 6">
    <name type="scientific">Neisseria lisongii</name>
    <dbReference type="NCBI Taxonomy" id="2912188"/>
    <lineage>
        <taxon>Bacteria</taxon>
        <taxon>Pseudomonadati</taxon>
        <taxon>Pseudomonadota</taxon>
        <taxon>Betaproteobacteria</taxon>
        <taxon>Neisseriales</taxon>
        <taxon>Neisseriaceae</taxon>
        <taxon>Neisseria</taxon>
    </lineage>
</organism>
<evidence type="ECO:0000313" key="6">
    <source>
        <dbReference type="Proteomes" id="UP001221268"/>
    </source>
</evidence>
<evidence type="ECO:0000256" key="1">
    <source>
        <dbReference type="ARBA" id="ARBA00007198"/>
    </source>
</evidence>
<evidence type="ECO:0000256" key="3">
    <source>
        <dbReference type="PROSITE-ProRule" id="PRU01282"/>
    </source>
</evidence>
<dbReference type="RefSeq" id="WP_237090676.1">
    <property type="nucleotide sequence ID" value="NZ_CP116766.1"/>
</dbReference>
<dbReference type="SUPFAM" id="SSF52833">
    <property type="entry name" value="Thioredoxin-like"/>
    <property type="match status" value="1"/>
</dbReference>
<name>A0ABY7RI83_9NEIS</name>
<keyword evidence="6" id="KW-1185">Reference proteome</keyword>
<protein>
    <recommendedName>
        <fullName evidence="4">Arsenate reductase</fullName>
        <ecNumber evidence="4">1.20.4.1</ecNumber>
    </recommendedName>
</protein>
<proteinExistence type="inferred from homology"/>
<dbReference type="Gene3D" id="3.40.30.10">
    <property type="entry name" value="Glutaredoxin"/>
    <property type="match status" value="1"/>
</dbReference>
<dbReference type="InterPro" id="IPR036249">
    <property type="entry name" value="Thioredoxin-like_sf"/>
</dbReference>
<dbReference type="Proteomes" id="UP001221268">
    <property type="component" value="Chromosome"/>
</dbReference>
<dbReference type="InterPro" id="IPR006660">
    <property type="entry name" value="Arsenate_reductase-like"/>
</dbReference>
<dbReference type="PANTHER" id="PTHR30041:SF4">
    <property type="entry name" value="ARSENATE REDUCTASE"/>
    <property type="match status" value="1"/>
</dbReference>
<gene>
    <name evidence="5" type="primary">arsC</name>
    <name evidence="5" type="ORF">PJU73_08230</name>
</gene>
<comment type="similarity">
    <text evidence="1 3 4">Belongs to the ArsC family.</text>
</comment>
<dbReference type="PROSITE" id="PS51353">
    <property type="entry name" value="ARSC"/>
    <property type="match status" value="1"/>
</dbReference>
<evidence type="ECO:0000256" key="2">
    <source>
        <dbReference type="ARBA" id="ARBA00023002"/>
    </source>
</evidence>
<dbReference type="CDD" id="cd03034">
    <property type="entry name" value="ArsC_ArsC"/>
    <property type="match status" value="1"/>
</dbReference>
<reference evidence="5 6" key="1">
    <citation type="submission" date="2023-01" db="EMBL/GenBank/DDBJ databases">
        <authorList>
            <person name="Yang C."/>
        </authorList>
    </citation>
    <scope>NUCLEOTIDE SEQUENCE [LARGE SCALE GENOMIC DNA]</scope>
    <source>
        <strain evidence="5 6">ZJ106</strain>
    </source>
</reference>
<dbReference type="PANTHER" id="PTHR30041">
    <property type="entry name" value="ARSENATE REDUCTASE"/>
    <property type="match status" value="1"/>
</dbReference>
<dbReference type="Pfam" id="PF03960">
    <property type="entry name" value="ArsC"/>
    <property type="match status" value="1"/>
</dbReference>
<keyword evidence="2 4" id="KW-0560">Oxidoreductase</keyword>
<dbReference type="EC" id="1.20.4.1" evidence="4"/>
<dbReference type="EMBL" id="CP116766">
    <property type="protein sequence ID" value="WCL71310.1"/>
    <property type="molecule type" value="Genomic_DNA"/>
</dbReference>
<evidence type="ECO:0000313" key="5">
    <source>
        <dbReference type="EMBL" id="WCL71310.1"/>
    </source>
</evidence>
<evidence type="ECO:0000256" key="4">
    <source>
        <dbReference type="RuleBase" id="RU362029"/>
    </source>
</evidence>